<dbReference type="AlphaFoldDB" id="A0AB34JWG6"/>
<sequence>MACENADWWTAPVIVGGSGGSGTRGVVLLLEQLGVRMACIEGPRPSLFDPAICNMTCNSAADCKFLSSFRTPTPYALSFLHTNHSRGAEVHRRCGADAPLLQLASNTPIKLNGCGGSKAAAIRLMRKAVRPQYRRPLRWGMKNPHATYYANVLRQLFPCMVMVNTVRDLPDMAGGMKHFHSRVQEARSLGYLSQDEATRILNVPMLAPAHSSKQRVVHQLLKDTTATKTASSGGRQQSTEPARDGNHAELHQTFFVKFIRHVNIALDRWFQSCAPGTLAHLPLQRAVALSRKTPDCLTTSVRRLVDLLHLNQTEAMAAARAFAEESYSLVEHSIHEGQAKPVMIAPFVNITWPSNLQPFACQGPLS</sequence>
<reference evidence="2 3" key="1">
    <citation type="journal article" date="2024" name="Science">
        <title>Giant polyketide synthase enzymes in the biosynthesis of giant marine polyether toxins.</title>
        <authorList>
            <person name="Fallon T.R."/>
            <person name="Shende V.V."/>
            <person name="Wierzbicki I.H."/>
            <person name="Pendleton A.L."/>
            <person name="Watervoot N.F."/>
            <person name="Auber R.P."/>
            <person name="Gonzalez D.J."/>
            <person name="Wisecaver J.H."/>
            <person name="Moore B.S."/>
        </authorList>
    </citation>
    <scope>NUCLEOTIDE SEQUENCE [LARGE SCALE GENOMIC DNA]</scope>
    <source>
        <strain evidence="2 3">12B1</strain>
    </source>
</reference>
<dbReference type="EMBL" id="JBGBPQ010000004">
    <property type="protein sequence ID" value="KAL1525182.1"/>
    <property type="molecule type" value="Genomic_DNA"/>
</dbReference>
<protein>
    <submittedName>
        <fullName evidence="2">Uncharacterized protein</fullName>
    </submittedName>
</protein>
<evidence type="ECO:0000313" key="2">
    <source>
        <dbReference type="EMBL" id="KAL1525182.1"/>
    </source>
</evidence>
<evidence type="ECO:0000256" key="1">
    <source>
        <dbReference type="SAM" id="MobiDB-lite"/>
    </source>
</evidence>
<dbReference type="InterPro" id="IPR027417">
    <property type="entry name" value="P-loop_NTPase"/>
</dbReference>
<feature type="compositionally biased region" description="Polar residues" evidence="1">
    <location>
        <begin position="225"/>
        <end position="240"/>
    </location>
</feature>
<gene>
    <name evidence="2" type="ORF">AB1Y20_020052</name>
</gene>
<dbReference type="Gene3D" id="3.40.50.300">
    <property type="entry name" value="P-loop containing nucleotide triphosphate hydrolases"/>
    <property type="match status" value="1"/>
</dbReference>
<feature type="region of interest" description="Disordered" evidence="1">
    <location>
        <begin position="225"/>
        <end position="246"/>
    </location>
</feature>
<keyword evidence="3" id="KW-1185">Reference proteome</keyword>
<comment type="caution">
    <text evidence="2">The sequence shown here is derived from an EMBL/GenBank/DDBJ whole genome shotgun (WGS) entry which is preliminary data.</text>
</comment>
<name>A0AB34JWG6_PRYPA</name>
<dbReference type="SUPFAM" id="SSF52540">
    <property type="entry name" value="P-loop containing nucleoside triphosphate hydrolases"/>
    <property type="match status" value="1"/>
</dbReference>
<accession>A0AB34JWG6</accession>
<dbReference type="Proteomes" id="UP001515480">
    <property type="component" value="Unassembled WGS sequence"/>
</dbReference>
<evidence type="ECO:0000313" key="3">
    <source>
        <dbReference type="Proteomes" id="UP001515480"/>
    </source>
</evidence>
<organism evidence="2 3">
    <name type="scientific">Prymnesium parvum</name>
    <name type="common">Toxic golden alga</name>
    <dbReference type="NCBI Taxonomy" id="97485"/>
    <lineage>
        <taxon>Eukaryota</taxon>
        <taxon>Haptista</taxon>
        <taxon>Haptophyta</taxon>
        <taxon>Prymnesiophyceae</taxon>
        <taxon>Prymnesiales</taxon>
        <taxon>Prymnesiaceae</taxon>
        <taxon>Prymnesium</taxon>
    </lineage>
</organism>
<proteinExistence type="predicted"/>